<dbReference type="EMBL" id="KN837204">
    <property type="protein sequence ID" value="KIJ34049.1"/>
    <property type="molecule type" value="Genomic_DNA"/>
</dbReference>
<dbReference type="HOGENOM" id="CLU_2110514_0_0_1"/>
<proteinExistence type="predicted"/>
<feature type="repeat" description="WD" evidence="1">
    <location>
        <begin position="11"/>
        <end position="52"/>
    </location>
</feature>
<sequence>MPYFFNPELTLAHHIKTINPVAFHPQGHLLATGGDDSLIILWDCETGVLVHEIDTRMHSRVTQLLWIPPQQLIEASFIFLDVQMGPFTSISLRTLSASSGPYPLYKCTVAQSYRG</sequence>
<dbReference type="Gene3D" id="2.130.10.10">
    <property type="entry name" value="YVTN repeat-like/Quinoprotein amine dehydrogenase"/>
    <property type="match status" value="1"/>
</dbReference>
<dbReference type="Pfam" id="PF00400">
    <property type="entry name" value="WD40"/>
    <property type="match status" value="1"/>
</dbReference>
<keyword evidence="3" id="KW-1185">Reference proteome</keyword>
<dbReference type="AlphaFoldDB" id="A0A0C9UGW4"/>
<accession>A0A0C9UGW4</accession>
<evidence type="ECO:0008006" key="4">
    <source>
        <dbReference type="Google" id="ProtNLM"/>
    </source>
</evidence>
<reference evidence="2 3" key="1">
    <citation type="submission" date="2014-06" db="EMBL/GenBank/DDBJ databases">
        <title>Evolutionary Origins and Diversification of the Mycorrhizal Mutualists.</title>
        <authorList>
            <consortium name="DOE Joint Genome Institute"/>
            <consortium name="Mycorrhizal Genomics Consortium"/>
            <person name="Kohler A."/>
            <person name="Kuo A."/>
            <person name="Nagy L.G."/>
            <person name="Floudas D."/>
            <person name="Copeland A."/>
            <person name="Barry K.W."/>
            <person name="Cichocki N."/>
            <person name="Veneault-Fourrey C."/>
            <person name="LaButti K."/>
            <person name="Lindquist E.A."/>
            <person name="Lipzen A."/>
            <person name="Lundell T."/>
            <person name="Morin E."/>
            <person name="Murat C."/>
            <person name="Riley R."/>
            <person name="Ohm R."/>
            <person name="Sun H."/>
            <person name="Tunlid A."/>
            <person name="Henrissat B."/>
            <person name="Grigoriev I.V."/>
            <person name="Hibbett D.S."/>
            <person name="Martin F."/>
        </authorList>
    </citation>
    <scope>NUCLEOTIDE SEQUENCE [LARGE SCALE GENOMIC DNA]</scope>
    <source>
        <strain evidence="2 3">SS14</strain>
    </source>
</reference>
<evidence type="ECO:0000313" key="2">
    <source>
        <dbReference type="EMBL" id="KIJ34049.1"/>
    </source>
</evidence>
<organism evidence="2 3">
    <name type="scientific">Sphaerobolus stellatus (strain SS14)</name>
    <dbReference type="NCBI Taxonomy" id="990650"/>
    <lineage>
        <taxon>Eukaryota</taxon>
        <taxon>Fungi</taxon>
        <taxon>Dikarya</taxon>
        <taxon>Basidiomycota</taxon>
        <taxon>Agaricomycotina</taxon>
        <taxon>Agaricomycetes</taxon>
        <taxon>Phallomycetidae</taxon>
        <taxon>Geastrales</taxon>
        <taxon>Sphaerobolaceae</taxon>
        <taxon>Sphaerobolus</taxon>
    </lineage>
</organism>
<protein>
    <recommendedName>
        <fullName evidence="4">Coronin</fullName>
    </recommendedName>
</protein>
<evidence type="ECO:0000256" key="1">
    <source>
        <dbReference type="PROSITE-ProRule" id="PRU00221"/>
    </source>
</evidence>
<dbReference type="SMART" id="SM00320">
    <property type="entry name" value="WD40"/>
    <property type="match status" value="1"/>
</dbReference>
<dbReference type="PROSITE" id="PS50082">
    <property type="entry name" value="WD_REPEATS_2"/>
    <property type="match status" value="1"/>
</dbReference>
<dbReference type="InterPro" id="IPR001680">
    <property type="entry name" value="WD40_rpt"/>
</dbReference>
<dbReference type="PROSITE" id="PS50294">
    <property type="entry name" value="WD_REPEATS_REGION"/>
    <property type="match status" value="1"/>
</dbReference>
<dbReference type="InterPro" id="IPR036322">
    <property type="entry name" value="WD40_repeat_dom_sf"/>
</dbReference>
<name>A0A0C9UGW4_SPHS4</name>
<dbReference type="InterPro" id="IPR015943">
    <property type="entry name" value="WD40/YVTN_repeat-like_dom_sf"/>
</dbReference>
<dbReference type="Proteomes" id="UP000054279">
    <property type="component" value="Unassembled WGS sequence"/>
</dbReference>
<gene>
    <name evidence="2" type="ORF">M422DRAFT_52164</name>
</gene>
<dbReference type="SUPFAM" id="SSF50978">
    <property type="entry name" value="WD40 repeat-like"/>
    <property type="match status" value="1"/>
</dbReference>
<keyword evidence="1" id="KW-0853">WD repeat</keyword>
<dbReference type="OrthoDB" id="301502at2759"/>
<evidence type="ECO:0000313" key="3">
    <source>
        <dbReference type="Proteomes" id="UP000054279"/>
    </source>
</evidence>